<dbReference type="SUPFAM" id="SSF141091">
    <property type="entry name" value="L21p-like"/>
    <property type="match status" value="1"/>
</dbReference>
<comment type="similarity">
    <text evidence="2">Belongs to the bacterial ribosomal protein bL21 family.</text>
</comment>
<sequence length="103" mass="12043">MNYAIVEISGRQVWIEPGKFYDLNYVPGNPGDKIYLNRVLFISHNNIVKIGTPCLQSICVKTKIIKHIKGRKLTILKMKPKKNIRYKRGHRQQLTRLLIEDIL</sequence>
<dbReference type="InterPro" id="IPR036164">
    <property type="entry name" value="bL21-like_sf"/>
</dbReference>
<dbReference type="InterPro" id="IPR001787">
    <property type="entry name" value="Ribosomal_bL21"/>
</dbReference>
<evidence type="ECO:0000256" key="4">
    <source>
        <dbReference type="ARBA" id="ARBA00022730"/>
    </source>
</evidence>
<keyword evidence="7" id="KW-0687">Ribonucleoprotein</keyword>
<proteinExistence type="inferred from homology"/>
<dbReference type="PANTHER" id="PTHR21349:SF7">
    <property type="entry name" value="LARGE RIBOSOMAL SUBUNIT PROTEIN BL21C"/>
    <property type="match status" value="1"/>
</dbReference>
<dbReference type="GO" id="GO:0006412">
    <property type="term" value="P:translation"/>
    <property type="evidence" value="ECO:0007669"/>
    <property type="project" value="InterPro"/>
</dbReference>
<protein>
    <recommendedName>
        <fullName evidence="8">50S ribosomal protein L21, chloroplastic</fullName>
    </recommendedName>
</protein>
<organism evidence="9">
    <name type="scientific">Nitophyllum punctatum</name>
    <dbReference type="NCBI Taxonomy" id="158729"/>
    <lineage>
        <taxon>Eukaryota</taxon>
        <taxon>Rhodophyta</taxon>
        <taxon>Florideophyceae</taxon>
        <taxon>Rhodymeniophycidae</taxon>
        <taxon>Ceramiales</taxon>
        <taxon>Delesseriaceae</taxon>
        <taxon>Nitophylloideae</taxon>
        <taxon>Nitophyllum</taxon>
    </lineage>
</organism>
<dbReference type="NCBIfam" id="TIGR00061">
    <property type="entry name" value="L21"/>
    <property type="match status" value="1"/>
</dbReference>
<dbReference type="GO" id="GO:0003735">
    <property type="term" value="F:structural constituent of ribosome"/>
    <property type="evidence" value="ECO:0007669"/>
    <property type="project" value="InterPro"/>
</dbReference>
<dbReference type="Pfam" id="PF00829">
    <property type="entry name" value="Ribosomal_L21p"/>
    <property type="match status" value="1"/>
</dbReference>
<keyword evidence="6 9" id="KW-0689">Ribosomal protein</keyword>
<evidence type="ECO:0000256" key="8">
    <source>
        <dbReference type="ARBA" id="ARBA00035397"/>
    </source>
</evidence>
<keyword evidence="3 9" id="KW-0934">Plastid</keyword>
<dbReference type="InterPro" id="IPR028909">
    <property type="entry name" value="bL21-like"/>
</dbReference>
<dbReference type="PROSITE" id="PS01169">
    <property type="entry name" value="RIBOSOMAL_L21"/>
    <property type="match status" value="1"/>
</dbReference>
<evidence type="ECO:0000256" key="2">
    <source>
        <dbReference type="ARBA" id="ARBA00008563"/>
    </source>
</evidence>
<gene>
    <name evidence="9" type="primary">rpl21</name>
</gene>
<evidence type="ECO:0000256" key="6">
    <source>
        <dbReference type="ARBA" id="ARBA00022980"/>
    </source>
</evidence>
<dbReference type="GO" id="GO:0019843">
    <property type="term" value="F:rRNA binding"/>
    <property type="evidence" value="ECO:0007669"/>
    <property type="project" value="UniProtKB-KW"/>
</dbReference>
<evidence type="ECO:0000256" key="7">
    <source>
        <dbReference type="ARBA" id="ARBA00023274"/>
    </source>
</evidence>
<evidence type="ECO:0000256" key="5">
    <source>
        <dbReference type="ARBA" id="ARBA00022884"/>
    </source>
</evidence>
<accession>A0A4D6WYK8</accession>
<dbReference type="HAMAP" id="MF_01363">
    <property type="entry name" value="Ribosomal_bL21"/>
    <property type="match status" value="1"/>
</dbReference>
<comment type="subcellular location">
    <subcellularLocation>
        <location evidence="1">Plastid</location>
    </subcellularLocation>
</comment>
<dbReference type="EMBL" id="MK814699">
    <property type="protein sequence ID" value="QCI07698.1"/>
    <property type="molecule type" value="Genomic_DNA"/>
</dbReference>
<geneLocation type="plastid" evidence="9"/>
<dbReference type="AlphaFoldDB" id="A0A4D6WYK8"/>
<keyword evidence="4" id="KW-0699">rRNA-binding</keyword>
<evidence type="ECO:0000256" key="1">
    <source>
        <dbReference type="ARBA" id="ARBA00004474"/>
    </source>
</evidence>
<reference evidence="9" key="2">
    <citation type="submission" date="2019-04" db="EMBL/GenBank/DDBJ databases">
        <authorList>
            <person name="Pasella M."/>
        </authorList>
    </citation>
    <scope>NUCLEOTIDE SEQUENCE</scope>
    <source>
        <strain evidence="9">PD2930</strain>
    </source>
</reference>
<name>A0A4D6WYK8_9FLOR</name>
<evidence type="ECO:0000256" key="3">
    <source>
        <dbReference type="ARBA" id="ARBA00022640"/>
    </source>
</evidence>
<dbReference type="PANTHER" id="PTHR21349">
    <property type="entry name" value="50S RIBOSOMAL PROTEIN L21"/>
    <property type="match status" value="1"/>
</dbReference>
<dbReference type="InterPro" id="IPR018258">
    <property type="entry name" value="Ribosomal_bL21_CS"/>
</dbReference>
<dbReference type="GO" id="GO:0005762">
    <property type="term" value="C:mitochondrial large ribosomal subunit"/>
    <property type="evidence" value="ECO:0007669"/>
    <property type="project" value="TreeGrafter"/>
</dbReference>
<keyword evidence="5" id="KW-0694">RNA-binding</keyword>
<evidence type="ECO:0000313" key="9">
    <source>
        <dbReference type="EMBL" id="QCI07698.1"/>
    </source>
</evidence>
<dbReference type="GO" id="GO:0009536">
    <property type="term" value="C:plastid"/>
    <property type="evidence" value="ECO:0007669"/>
    <property type="project" value="UniProtKB-SubCell"/>
</dbReference>
<reference evidence="9" key="1">
    <citation type="journal article" date="2019" name="Mol. Phylogenet. Evol.">
        <title>Morphological evolution and classification of the red algal order Ceramiales inferred using plastid phylogenomics.</title>
        <authorList>
            <person name="Diaz-Tapia P."/>
            <person name="Pasella M.M."/>
            <person name="Verbruggen H."/>
            <person name="Maggs C.A."/>
        </authorList>
    </citation>
    <scope>NUCLEOTIDE SEQUENCE</scope>
    <source>
        <strain evidence="9">PD2930</strain>
    </source>
</reference>